<dbReference type="GO" id="GO:0033290">
    <property type="term" value="C:eukaryotic 48S preinitiation complex"/>
    <property type="evidence" value="ECO:0007669"/>
    <property type="project" value="UniProtKB-UniRule"/>
</dbReference>
<keyword evidence="2 4" id="KW-0396">Initiation factor</keyword>
<evidence type="ECO:0000313" key="5">
    <source>
        <dbReference type="EMBL" id="GBE59281.1"/>
    </source>
</evidence>
<evidence type="ECO:0000256" key="4">
    <source>
        <dbReference type="HAMAP-Rule" id="MF_03011"/>
    </source>
</evidence>
<dbReference type="AlphaFoldDB" id="A0A2H6K8G3"/>
<accession>A0A2H6K8G3</accession>
<reference evidence="5 6" key="1">
    <citation type="journal article" date="2017" name="BMC Genomics">
        <title>Whole-genome assembly of Babesia ovata and comparative genomics between closely related pathogens.</title>
        <authorList>
            <person name="Yamagishi J."/>
            <person name="Asada M."/>
            <person name="Hakimi H."/>
            <person name="Tanaka T.Q."/>
            <person name="Sugimoto C."/>
            <person name="Kawazu S."/>
        </authorList>
    </citation>
    <scope>NUCLEOTIDE SEQUENCE [LARGE SCALE GENOMIC DNA]</scope>
    <source>
        <strain evidence="5 6">Miyake</strain>
    </source>
</reference>
<sequence>MSSGEIVRRIQGGESPQRGLGGVIPRESEVVQFLLNLYDGLYNRNADEVKALYEQDLVIITDNHFKTARWPSISEVAGFYSQSGRLHSLIMALYSEIYYRHVFYLGDVTFEDRLDSWEKYCKLLGYFVDELEKGDESDSLGGLVIPASWAWDIIDEFVYQLQECCRWRSRLSRTEDANVEDEAKVNAIWQVPTVLEMLHRLAVNPAYKNATHNAQTDALETAGLGYQLGYFASISLVRLHVLLGDYYTSVRMASTIDYSSKFLYWKVPSYYVSLSYHLGFAYMMLRRYSDCIKILSQVLIFLTKQRSYAVTQSYQQGAMSKLTEKMYIILVLCHTTTKIRLDETLTQTIKEQYANRFYQLQSDNEEAYRDAFLKCCPKFIDASSDNTTSNVDDSDITGGVLMEPVMRQLNLFLKEISNQRRVDEIYSFAKLYHNISLEKLAALMKIGDDPELVRSCVLSVKHQTRQFANAAGGGDSMPGANEGDVDLYIDQNILYIKSKQSQKLYVDYFLQQINRCKHTLRNLQSKT</sequence>
<dbReference type="HAMAP" id="MF_03011">
    <property type="entry name" value="eIF3l"/>
    <property type="match status" value="1"/>
</dbReference>
<dbReference type="InterPro" id="IPR019382">
    <property type="entry name" value="eIF3l"/>
</dbReference>
<dbReference type="GeneID" id="39873051"/>
<evidence type="ECO:0000256" key="3">
    <source>
        <dbReference type="ARBA" id="ARBA00022917"/>
    </source>
</evidence>
<dbReference type="PANTHER" id="PTHR13242:SF0">
    <property type="entry name" value="EUKARYOTIC TRANSLATION INITIATION FACTOR 3 SUBUNIT L"/>
    <property type="match status" value="1"/>
</dbReference>
<dbReference type="OrthoDB" id="15082at2759"/>
<keyword evidence="6" id="KW-1185">Reference proteome</keyword>
<dbReference type="PANTHER" id="PTHR13242">
    <property type="entry name" value="EUKARYOTIC TRANSLATION INITIATION FACTOR 3"/>
    <property type="match status" value="1"/>
</dbReference>
<name>A0A2H6K8G3_9APIC</name>
<dbReference type="GO" id="GO:0016282">
    <property type="term" value="C:eukaryotic 43S preinitiation complex"/>
    <property type="evidence" value="ECO:0007669"/>
    <property type="project" value="UniProtKB-UniRule"/>
</dbReference>
<comment type="similarity">
    <text evidence="4">Belongs to the eIF-3 subunit L family.</text>
</comment>
<protein>
    <recommendedName>
        <fullName evidence="4">Eukaryotic translation initiation factor 3 subunit L</fullName>
        <shortName evidence="4">eIF3l</shortName>
    </recommendedName>
</protein>
<evidence type="ECO:0000256" key="2">
    <source>
        <dbReference type="ARBA" id="ARBA00022540"/>
    </source>
</evidence>
<dbReference type="VEuPathDB" id="PiroplasmaDB:BOVATA_007740"/>
<dbReference type="GO" id="GO:0003743">
    <property type="term" value="F:translation initiation factor activity"/>
    <property type="evidence" value="ECO:0007669"/>
    <property type="project" value="UniProtKB-UniRule"/>
</dbReference>
<keyword evidence="3 4" id="KW-0648">Protein biosynthesis</keyword>
<dbReference type="RefSeq" id="XP_028865524.1">
    <property type="nucleotide sequence ID" value="XM_029009691.1"/>
</dbReference>
<keyword evidence="1 4" id="KW-0963">Cytoplasm</keyword>
<comment type="subcellular location">
    <subcellularLocation>
        <location evidence="4">Cytoplasm</location>
    </subcellularLocation>
</comment>
<evidence type="ECO:0000313" key="6">
    <source>
        <dbReference type="Proteomes" id="UP000236319"/>
    </source>
</evidence>
<dbReference type="GO" id="GO:0005852">
    <property type="term" value="C:eukaryotic translation initiation factor 3 complex"/>
    <property type="evidence" value="ECO:0007669"/>
    <property type="project" value="UniProtKB-UniRule"/>
</dbReference>
<evidence type="ECO:0000256" key="1">
    <source>
        <dbReference type="ARBA" id="ARBA00022490"/>
    </source>
</evidence>
<proteinExistence type="inferred from homology"/>
<dbReference type="GO" id="GO:0001732">
    <property type="term" value="P:formation of cytoplasmic translation initiation complex"/>
    <property type="evidence" value="ECO:0007669"/>
    <property type="project" value="UniProtKB-UniRule"/>
</dbReference>
<comment type="subunit">
    <text evidence="4">Component of the eukaryotic translation initiation factor 3 (eIF-3) complex.</text>
</comment>
<gene>
    <name evidence="5" type="ORF">BOVATA_007740</name>
</gene>
<organism evidence="5 6">
    <name type="scientific">Babesia ovata</name>
    <dbReference type="NCBI Taxonomy" id="189622"/>
    <lineage>
        <taxon>Eukaryota</taxon>
        <taxon>Sar</taxon>
        <taxon>Alveolata</taxon>
        <taxon>Apicomplexa</taxon>
        <taxon>Aconoidasida</taxon>
        <taxon>Piroplasmida</taxon>
        <taxon>Babesiidae</taxon>
        <taxon>Babesia</taxon>
    </lineage>
</organism>
<comment type="function">
    <text evidence="4">Component of the eukaryotic translation initiation factor 3 (eIF-3) complex, which is involved in protein synthesis of a specialized repertoire of mRNAs and, together with other initiation factors, stimulates binding of mRNA and methionyl-tRNAi to the 40S ribosome. The eIF-3 complex specifically targets and initiates translation of a subset of mRNAs involved in cell proliferation.</text>
</comment>
<dbReference type="Proteomes" id="UP000236319">
    <property type="component" value="Unassembled WGS sequence"/>
</dbReference>
<dbReference type="Pfam" id="PF10255">
    <property type="entry name" value="Paf67"/>
    <property type="match status" value="1"/>
</dbReference>
<dbReference type="EMBL" id="BDSA01000001">
    <property type="protein sequence ID" value="GBE59281.1"/>
    <property type="molecule type" value="Genomic_DNA"/>
</dbReference>
<comment type="caution">
    <text evidence="5">The sequence shown here is derived from an EMBL/GenBank/DDBJ whole genome shotgun (WGS) entry which is preliminary data.</text>
</comment>